<keyword evidence="2" id="KW-1185">Reference proteome</keyword>
<gene>
    <name evidence="1" type="ORF">OPT61_g3024</name>
</gene>
<protein>
    <submittedName>
        <fullName evidence="1">Uncharacterized protein</fullName>
    </submittedName>
</protein>
<name>A0ACC2IJJ8_9PLEO</name>
<evidence type="ECO:0000313" key="1">
    <source>
        <dbReference type="EMBL" id="KAJ8115301.1"/>
    </source>
</evidence>
<evidence type="ECO:0000313" key="2">
    <source>
        <dbReference type="Proteomes" id="UP001153331"/>
    </source>
</evidence>
<dbReference type="EMBL" id="JAPHNI010000147">
    <property type="protein sequence ID" value="KAJ8115301.1"/>
    <property type="molecule type" value="Genomic_DNA"/>
</dbReference>
<accession>A0ACC2IJJ8</accession>
<comment type="caution">
    <text evidence="1">The sequence shown here is derived from an EMBL/GenBank/DDBJ whole genome shotgun (WGS) entry which is preliminary data.</text>
</comment>
<sequence>MANFNPETASVVTHTTSRTSTGGRAPQFTLETFSSKDFIVKDFIEELSDSAVPVSRKSAPASSQQAFDPKPLIRTFEHALNRLNSQSEDLEERENELSGAVRRAEAQHNQNVESLGRRLEQAIDRFQKLDSSLNGGDDGSSDSGGNIAMRIGERLEELDRQRKRAMDAKFLIECWQEVSERGELNILEDHRRSGGIVRCADIARQLLRISARLDPENSPRSNGVEVNGNKRKTLAQPKHNTREVIEKFLENLEQDLLSKFDECYRRPNYDGMRDCAVALRGFSDGSSVIATYISQHSFFIDRHQLVSEELALNDEAWEALQDPDMEPPSVEPTLQSLIDEVRIVVQEESVIIKRAFPYYEEVLIRFVERIFQQSIQQRLEMVLDKANDLSSLAFLRALAASRAYVTQLVEDLKAHGLTEHPEPVTSQVAATLDQQLEELFSRYFIGSSYIEREKKNLEELYSSLLLKFTIYHSRRRKMPTSYFGSLAQRGKELASSARDAYMDRLESTDLPASQKATLLRIAGVKDDQQSKQDIEVTDEDGKLSLATAKRMLKWLAEGVGRGLELSPGNETPKDVQNLLNLLLQQMGEIYLETALDAASDHAASQENLKTPPDLTHLSSLHAITTILHLLQQTITTILLPLCTPNLTIRREIEKSTNTTMATLEAKLSNILNLTLTAALNWVSKSLAQQKKTDFRPKDDADLMVTSETAACREVAAFLSRVAQQASGALSGRNLSLFLAELARGLRAMVLSNLLKFTVSQVGGLSVSKDMNRYAELVRGWPTGEELEAGAMDVLSDVSTLFIIGPEALRDRLRGAGQDAQELKLFIARREDVSSVGVQSVLNGMHEQAAALHDSTRLVPHPDSEAAVRIERQRVAQELEPFQRHRTSRVASNSSSTHNDVPSQTGTPSDRNSNASNAPLQERDSLDSQATTQPEYAPSQGSSMRELHWYSPVVKFWTTHVSPTIDEGAHRDHLALERTFLGYLRTSLLLVMTGVIIAQLFRIQRAENPDPIIGFYVVGEPLSVAFIGMAIFMLFVGAIRFWRLQNALVRGKALAGGWEVLAIMTMSALLLVATFTLVLAINIDKAL</sequence>
<proteinExistence type="predicted"/>
<dbReference type="Proteomes" id="UP001153331">
    <property type="component" value="Unassembled WGS sequence"/>
</dbReference>
<reference evidence="1" key="1">
    <citation type="submission" date="2022-11" db="EMBL/GenBank/DDBJ databases">
        <title>Genome Sequence of Boeremia exigua.</title>
        <authorList>
            <person name="Buettner E."/>
        </authorList>
    </citation>
    <scope>NUCLEOTIDE SEQUENCE</scope>
    <source>
        <strain evidence="1">CU02</strain>
    </source>
</reference>
<organism evidence="1 2">
    <name type="scientific">Boeremia exigua</name>
    <dbReference type="NCBI Taxonomy" id="749465"/>
    <lineage>
        <taxon>Eukaryota</taxon>
        <taxon>Fungi</taxon>
        <taxon>Dikarya</taxon>
        <taxon>Ascomycota</taxon>
        <taxon>Pezizomycotina</taxon>
        <taxon>Dothideomycetes</taxon>
        <taxon>Pleosporomycetidae</taxon>
        <taxon>Pleosporales</taxon>
        <taxon>Pleosporineae</taxon>
        <taxon>Didymellaceae</taxon>
        <taxon>Boeremia</taxon>
    </lineage>
</organism>